<keyword evidence="1 4" id="KW-0812">Transmembrane</keyword>
<keyword evidence="3 4" id="KW-0472">Membrane</keyword>
<evidence type="ECO:0000313" key="6">
    <source>
        <dbReference type="EMBL" id="AKZ64537.1"/>
    </source>
</evidence>
<feature type="transmembrane region" description="Helical" evidence="4">
    <location>
        <begin position="232"/>
        <end position="253"/>
    </location>
</feature>
<gene>
    <name evidence="6" type="ORF">F506_19440</name>
</gene>
<dbReference type="SUPFAM" id="SSF103473">
    <property type="entry name" value="MFS general substrate transporter"/>
    <property type="match status" value="1"/>
</dbReference>
<keyword evidence="2 4" id="KW-1133">Transmembrane helix</keyword>
<evidence type="ECO:0000256" key="2">
    <source>
        <dbReference type="ARBA" id="ARBA00022989"/>
    </source>
</evidence>
<dbReference type="Proteomes" id="UP000063429">
    <property type="component" value="Chromosome"/>
</dbReference>
<accession>A0ABM5V4K5</accession>
<reference evidence="7" key="1">
    <citation type="journal article" date="2015" name="Genome Announc.">
        <title>Complete Genome Sequence of Herbaspirillum hiltneri N3 (DSM 17495), Isolated from Surface-Sterilized Wheat Roots.</title>
        <authorList>
            <person name="Guizelini D."/>
            <person name="Saizaki P.M."/>
            <person name="Coimbra N.A."/>
            <person name="Weiss V.A."/>
            <person name="Faoro H."/>
            <person name="Sfeir M.Z."/>
            <person name="Baura V.A."/>
            <person name="Monteiro R.A."/>
            <person name="Chubatsu L.S."/>
            <person name="Souza E.M."/>
            <person name="Cruz L.M."/>
            <person name="Pedrosa F.O."/>
            <person name="Raittz R.T."/>
            <person name="Marchaukoski J.N."/>
            <person name="Steffens M.B."/>
        </authorList>
    </citation>
    <scope>NUCLEOTIDE SEQUENCE [LARGE SCALE GENOMIC DNA]</scope>
    <source>
        <strain evidence="7">N3</strain>
    </source>
</reference>
<feature type="transmembrane region" description="Helical" evidence="4">
    <location>
        <begin position="124"/>
        <end position="143"/>
    </location>
</feature>
<evidence type="ECO:0000256" key="3">
    <source>
        <dbReference type="ARBA" id="ARBA00023136"/>
    </source>
</evidence>
<feature type="transmembrane region" description="Helical" evidence="4">
    <location>
        <begin position="299"/>
        <end position="319"/>
    </location>
</feature>
<dbReference type="CDD" id="cd17324">
    <property type="entry name" value="MFS_NepI_like"/>
    <property type="match status" value="1"/>
</dbReference>
<sequence length="391" mass="40922">MTLLFAAAVGVIVTNLYAVQPMLAAIGAAMQIPGGAIGLIAMLPLLGYTCGQFLIVPLSDLHENRRLIVRLLAGCAACLGVAMFSTHTWLFLTAIFLAGVLSSAIQMLVPMAAFMSEETHRGRVIGNVMSGLMLGIMLSRPMAGWLASVAGWRAVYGLLALIVAMLALVLGRVLPERHPQQTPRYRDILASLWQLLRSEPVLQYGALTGALGMAAYMSYWTTIALLLVQEPFSLGAGGIAVFALVGASAVCATPFAGRAGDRGRGRLASHLSHLGMLAAGLIAGVAGSGWGGFDVHAHAGMALVFLGVAAILLDGGVAADQTLERRKINLLPPQLRGRLNGLFVGLLFIGGAIGAALSGFAWKLGGWTAVCLLQLLFSATIACLAYGQHRR</sequence>
<feature type="transmembrane region" description="Helical" evidence="4">
    <location>
        <begin position="274"/>
        <end position="293"/>
    </location>
</feature>
<evidence type="ECO:0000259" key="5">
    <source>
        <dbReference type="PROSITE" id="PS50850"/>
    </source>
</evidence>
<dbReference type="InterPro" id="IPR011701">
    <property type="entry name" value="MFS"/>
</dbReference>
<dbReference type="PROSITE" id="PS50850">
    <property type="entry name" value="MFS"/>
    <property type="match status" value="1"/>
</dbReference>
<dbReference type="PANTHER" id="PTHR42910">
    <property type="entry name" value="TRANSPORTER SCO4007-RELATED"/>
    <property type="match status" value="1"/>
</dbReference>
<feature type="transmembrane region" description="Helical" evidence="4">
    <location>
        <begin position="67"/>
        <end position="84"/>
    </location>
</feature>
<proteinExistence type="predicted"/>
<dbReference type="InterPro" id="IPR020846">
    <property type="entry name" value="MFS_dom"/>
</dbReference>
<dbReference type="PANTHER" id="PTHR42910:SF1">
    <property type="entry name" value="MAJOR FACILITATOR SUPERFAMILY (MFS) PROFILE DOMAIN-CONTAINING PROTEIN"/>
    <property type="match status" value="1"/>
</dbReference>
<dbReference type="Gene3D" id="1.20.1250.20">
    <property type="entry name" value="MFS general substrate transporter like domains"/>
    <property type="match status" value="1"/>
</dbReference>
<dbReference type="InterPro" id="IPR036259">
    <property type="entry name" value="MFS_trans_sf"/>
</dbReference>
<name>A0ABM5V4K5_9BURK</name>
<evidence type="ECO:0000313" key="7">
    <source>
        <dbReference type="Proteomes" id="UP000063429"/>
    </source>
</evidence>
<organism evidence="6 7">
    <name type="scientific">Herbaspirillum hiltneri N3</name>
    <dbReference type="NCBI Taxonomy" id="1262470"/>
    <lineage>
        <taxon>Bacteria</taxon>
        <taxon>Pseudomonadati</taxon>
        <taxon>Pseudomonadota</taxon>
        <taxon>Betaproteobacteria</taxon>
        <taxon>Burkholderiales</taxon>
        <taxon>Oxalobacteraceae</taxon>
        <taxon>Herbaspirillum</taxon>
    </lineage>
</organism>
<evidence type="ECO:0000256" key="4">
    <source>
        <dbReference type="SAM" id="Phobius"/>
    </source>
</evidence>
<dbReference type="Pfam" id="PF07690">
    <property type="entry name" value="MFS_1"/>
    <property type="match status" value="1"/>
</dbReference>
<feature type="transmembrane region" description="Helical" evidence="4">
    <location>
        <begin position="339"/>
        <end position="361"/>
    </location>
</feature>
<feature type="domain" description="Major facilitator superfamily (MFS) profile" evidence="5">
    <location>
        <begin position="1"/>
        <end position="391"/>
    </location>
</feature>
<dbReference type="EMBL" id="CP011409">
    <property type="protein sequence ID" value="AKZ64537.1"/>
    <property type="molecule type" value="Genomic_DNA"/>
</dbReference>
<feature type="transmembrane region" description="Helical" evidence="4">
    <location>
        <begin position="367"/>
        <end position="387"/>
    </location>
</feature>
<protein>
    <submittedName>
        <fullName evidence="6">MFS transporter</fullName>
    </submittedName>
</protein>
<feature type="transmembrane region" description="Helical" evidence="4">
    <location>
        <begin position="155"/>
        <end position="174"/>
    </location>
</feature>
<evidence type="ECO:0000256" key="1">
    <source>
        <dbReference type="ARBA" id="ARBA00022692"/>
    </source>
</evidence>
<dbReference type="RefSeq" id="WP_053200157.1">
    <property type="nucleotide sequence ID" value="NZ_CP011409.1"/>
</dbReference>
<feature type="transmembrane region" description="Helical" evidence="4">
    <location>
        <begin position="90"/>
        <end position="112"/>
    </location>
</feature>
<feature type="transmembrane region" description="Helical" evidence="4">
    <location>
        <begin position="34"/>
        <end position="55"/>
    </location>
</feature>
<keyword evidence="7" id="KW-1185">Reference proteome</keyword>
<feature type="transmembrane region" description="Helical" evidence="4">
    <location>
        <begin position="201"/>
        <end position="220"/>
    </location>
</feature>